<evidence type="ECO:0000256" key="2">
    <source>
        <dbReference type="SAM" id="MobiDB-lite"/>
    </source>
</evidence>
<dbReference type="InterPro" id="IPR013272">
    <property type="entry name" value="Vps72/YL1_C"/>
</dbReference>
<comment type="caution">
    <text evidence="4">The sequence shown here is derived from an EMBL/GenBank/DDBJ whole genome shotgun (WGS) entry which is preliminary data.</text>
</comment>
<dbReference type="AlphaFoldDB" id="A0A367KMG9"/>
<organism evidence="4 5">
    <name type="scientific">Rhizopus stolonifer</name>
    <name type="common">Rhizopus nigricans</name>
    <dbReference type="NCBI Taxonomy" id="4846"/>
    <lineage>
        <taxon>Eukaryota</taxon>
        <taxon>Fungi</taxon>
        <taxon>Fungi incertae sedis</taxon>
        <taxon>Mucoromycota</taxon>
        <taxon>Mucoromycotina</taxon>
        <taxon>Mucoromycetes</taxon>
        <taxon>Mucorales</taxon>
        <taxon>Mucorineae</taxon>
        <taxon>Rhizopodaceae</taxon>
        <taxon>Rhizopus</taxon>
    </lineage>
</organism>
<keyword evidence="5" id="KW-1185">Reference proteome</keyword>
<dbReference type="Pfam" id="PF08265">
    <property type="entry name" value="YL1_C"/>
    <property type="match status" value="1"/>
</dbReference>
<reference evidence="4 5" key="1">
    <citation type="journal article" date="2018" name="G3 (Bethesda)">
        <title>Phylogenetic and Phylogenomic Definition of Rhizopus Species.</title>
        <authorList>
            <person name="Gryganskyi A.P."/>
            <person name="Golan J."/>
            <person name="Dolatabadi S."/>
            <person name="Mondo S."/>
            <person name="Robb S."/>
            <person name="Idnurm A."/>
            <person name="Muszewska A."/>
            <person name="Steczkiewicz K."/>
            <person name="Masonjones S."/>
            <person name="Liao H.L."/>
            <person name="Gajdeczka M.T."/>
            <person name="Anike F."/>
            <person name="Vuek A."/>
            <person name="Anishchenko I.M."/>
            <person name="Voigt K."/>
            <person name="de Hoog G.S."/>
            <person name="Smith M.E."/>
            <person name="Heitman J."/>
            <person name="Vilgalys R."/>
            <person name="Stajich J.E."/>
        </authorList>
    </citation>
    <scope>NUCLEOTIDE SEQUENCE [LARGE SCALE GENOMIC DNA]</scope>
    <source>
        <strain evidence="4 5">LSU 92-RS-03</strain>
    </source>
</reference>
<feature type="compositionally biased region" description="Basic and acidic residues" evidence="2">
    <location>
        <begin position="51"/>
        <end position="69"/>
    </location>
</feature>
<dbReference type="PANTHER" id="PTHR13275">
    <property type="entry name" value="YL-1 PROTEIN TRANSCRIPTION FACTOR-LIKE 1"/>
    <property type="match status" value="1"/>
</dbReference>
<dbReference type="GO" id="GO:0005634">
    <property type="term" value="C:nucleus"/>
    <property type="evidence" value="ECO:0007669"/>
    <property type="project" value="TreeGrafter"/>
</dbReference>
<evidence type="ECO:0000259" key="3">
    <source>
        <dbReference type="SMART" id="SM00993"/>
    </source>
</evidence>
<feature type="domain" description="Vps72/YL1 C-terminal" evidence="3">
    <location>
        <begin position="262"/>
        <end position="291"/>
    </location>
</feature>
<dbReference type="EMBL" id="PJQM01001063">
    <property type="protein sequence ID" value="RCI03320.1"/>
    <property type="molecule type" value="Genomic_DNA"/>
</dbReference>
<feature type="region of interest" description="Disordered" evidence="2">
    <location>
        <begin position="195"/>
        <end position="215"/>
    </location>
</feature>
<dbReference type="OrthoDB" id="78296at2759"/>
<protein>
    <recommendedName>
        <fullName evidence="3">Vps72/YL1 C-terminal domain-containing protein</fullName>
    </recommendedName>
</protein>
<gene>
    <name evidence="4" type="ORF">CU098_010533</name>
</gene>
<feature type="compositionally biased region" description="Acidic residues" evidence="2">
    <location>
        <begin position="17"/>
        <end position="26"/>
    </location>
</feature>
<evidence type="ECO:0000313" key="5">
    <source>
        <dbReference type="Proteomes" id="UP000253551"/>
    </source>
</evidence>
<dbReference type="PANTHER" id="PTHR13275:SF4">
    <property type="entry name" value="VACUOLAR PROTEIN SORTING-ASSOCIATED PROTEIN 72 HOMOLOG"/>
    <property type="match status" value="1"/>
</dbReference>
<name>A0A367KMG9_RHIST</name>
<comment type="similarity">
    <text evidence="1">Belongs to the VPS72/YL1 family.</text>
</comment>
<feature type="region of interest" description="Disordered" evidence="2">
    <location>
        <begin position="17"/>
        <end position="106"/>
    </location>
</feature>
<feature type="compositionally biased region" description="Basic and acidic residues" evidence="2">
    <location>
        <begin position="93"/>
        <end position="105"/>
    </location>
</feature>
<accession>A0A367KMG9</accession>
<dbReference type="STRING" id="4846.A0A367KMG9"/>
<sequence length="324" mass="37587">MNALLNQEVEMEELFEYQENDDSDQEFSEKAMQDEEDKVDSDFDLDSSEGEQEHVEEGKVLDKEIEKQEKKSRKTVIPNTTPRKPIERRKRKKEIETAENEDRVVRQSFRRNTMLNRILLEGQIKEDEKKKAAQPKRERTVSYELSQEELIAEAMITEEKNMSSLLEWQQKEEERQANAKVKEKRELEGPYIRYHSYTERSQEDTSGDEDPEVTEPMGRNLITFVESDDKQDLEDLEDLELTGLVNSLASWLDKQPKPNKPIMCPITGDVATYKDPHTGVHYSSTNAYKTIQSCLRNQVNWSSSLDLYLGDLPSASGVPEGWNS</sequence>
<feature type="compositionally biased region" description="Acidic residues" evidence="2">
    <location>
        <begin position="34"/>
        <end position="50"/>
    </location>
</feature>
<dbReference type="Pfam" id="PF05764">
    <property type="entry name" value="YL1"/>
    <property type="match status" value="1"/>
</dbReference>
<dbReference type="Proteomes" id="UP000253551">
    <property type="component" value="Unassembled WGS sequence"/>
</dbReference>
<proteinExistence type="inferred from homology"/>
<dbReference type="InterPro" id="IPR046757">
    <property type="entry name" value="YL1_N"/>
</dbReference>
<evidence type="ECO:0000256" key="1">
    <source>
        <dbReference type="ARBA" id="ARBA00006832"/>
    </source>
</evidence>
<evidence type="ECO:0000313" key="4">
    <source>
        <dbReference type="EMBL" id="RCI03320.1"/>
    </source>
</evidence>
<dbReference type="SMART" id="SM00993">
    <property type="entry name" value="YL1_C"/>
    <property type="match status" value="1"/>
</dbReference>